<accession>A0A9X3NAZ5</accession>
<evidence type="ECO:0000259" key="4">
    <source>
        <dbReference type="Pfam" id="PF21783"/>
    </source>
</evidence>
<protein>
    <submittedName>
        <fullName evidence="5">YncE family protein</fullName>
    </submittedName>
</protein>
<name>A0A9X3NAZ5_9ACTN</name>
<proteinExistence type="predicted"/>
<dbReference type="InterPro" id="IPR011964">
    <property type="entry name" value="YVTN_b-propeller_repeat"/>
</dbReference>
<feature type="domain" description="YNCE-like beta-propeller" evidence="4">
    <location>
        <begin position="49"/>
        <end position="225"/>
    </location>
</feature>
<organism evidence="5 6">
    <name type="scientific">Solirubrobacter phytolaccae</name>
    <dbReference type="NCBI Taxonomy" id="1404360"/>
    <lineage>
        <taxon>Bacteria</taxon>
        <taxon>Bacillati</taxon>
        <taxon>Actinomycetota</taxon>
        <taxon>Thermoleophilia</taxon>
        <taxon>Solirubrobacterales</taxon>
        <taxon>Solirubrobacteraceae</taxon>
        <taxon>Solirubrobacter</taxon>
    </lineage>
</organism>
<feature type="signal peptide" evidence="2">
    <location>
        <begin position="1"/>
        <end position="25"/>
    </location>
</feature>
<evidence type="ECO:0000256" key="2">
    <source>
        <dbReference type="SAM" id="SignalP"/>
    </source>
</evidence>
<dbReference type="SUPFAM" id="SSF51004">
    <property type="entry name" value="C-terminal (heme d1) domain of cytochrome cd1-nitrite reductase"/>
    <property type="match status" value="1"/>
</dbReference>
<dbReference type="InterPro" id="IPR015943">
    <property type="entry name" value="WD40/YVTN_repeat-like_dom_sf"/>
</dbReference>
<dbReference type="Pfam" id="PF12275">
    <property type="entry name" value="DUF3616"/>
    <property type="match status" value="1"/>
</dbReference>
<dbReference type="InterPro" id="IPR051200">
    <property type="entry name" value="Host-pathogen_enzymatic-act"/>
</dbReference>
<reference evidence="5" key="1">
    <citation type="submission" date="2022-10" db="EMBL/GenBank/DDBJ databases">
        <title>The WGS of Solirubrobacter phytolaccae KCTC 29190.</title>
        <authorList>
            <person name="Jiang Z."/>
        </authorList>
    </citation>
    <scope>NUCLEOTIDE SEQUENCE</scope>
    <source>
        <strain evidence="5">KCTC 29190</strain>
    </source>
</reference>
<dbReference type="InterPro" id="IPR011048">
    <property type="entry name" value="Haem_d1_sf"/>
</dbReference>
<dbReference type="Gene3D" id="2.130.10.10">
    <property type="entry name" value="YVTN repeat-like/Quinoprotein amine dehydrogenase"/>
    <property type="match status" value="2"/>
</dbReference>
<evidence type="ECO:0000256" key="1">
    <source>
        <dbReference type="ARBA" id="ARBA00022729"/>
    </source>
</evidence>
<comment type="caution">
    <text evidence="5">The sequence shown here is derived from an EMBL/GenBank/DDBJ whole genome shotgun (WGS) entry which is preliminary data.</text>
</comment>
<evidence type="ECO:0000313" key="5">
    <source>
        <dbReference type="EMBL" id="MDA0181779.1"/>
    </source>
</evidence>
<dbReference type="PANTHER" id="PTHR47197">
    <property type="entry name" value="PROTEIN NIRF"/>
    <property type="match status" value="1"/>
</dbReference>
<dbReference type="NCBIfam" id="TIGR02276">
    <property type="entry name" value="beta_rpt_yvtn"/>
    <property type="match status" value="1"/>
</dbReference>
<feature type="domain" description="DUF3616" evidence="3">
    <location>
        <begin position="578"/>
        <end position="688"/>
    </location>
</feature>
<dbReference type="InterPro" id="IPR048433">
    <property type="entry name" value="YNCE-like_beta-prop"/>
</dbReference>
<dbReference type="Pfam" id="PF21783">
    <property type="entry name" value="YNCE"/>
    <property type="match status" value="1"/>
</dbReference>
<feature type="chain" id="PRO_5040795360" evidence="2">
    <location>
        <begin position="26"/>
        <end position="903"/>
    </location>
</feature>
<dbReference type="PANTHER" id="PTHR47197:SF3">
    <property type="entry name" value="DIHYDRO-HEME D1 DEHYDROGENASE"/>
    <property type="match status" value="1"/>
</dbReference>
<keyword evidence="1 2" id="KW-0732">Signal</keyword>
<dbReference type="RefSeq" id="WP_270026130.1">
    <property type="nucleotide sequence ID" value="NZ_JAPDDP010000026.1"/>
</dbReference>
<gene>
    <name evidence="5" type="ORF">OJ997_15855</name>
</gene>
<evidence type="ECO:0000259" key="3">
    <source>
        <dbReference type="Pfam" id="PF12275"/>
    </source>
</evidence>
<dbReference type="EMBL" id="JAPDDP010000026">
    <property type="protein sequence ID" value="MDA0181779.1"/>
    <property type="molecule type" value="Genomic_DNA"/>
</dbReference>
<keyword evidence="6" id="KW-1185">Reference proteome</keyword>
<dbReference type="InterPro" id="IPR022060">
    <property type="entry name" value="DUF3616"/>
</dbReference>
<evidence type="ECO:0000313" key="6">
    <source>
        <dbReference type="Proteomes" id="UP001147653"/>
    </source>
</evidence>
<dbReference type="AlphaFoldDB" id="A0A9X3NAZ5"/>
<dbReference type="Proteomes" id="UP001147653">
    <property type="component" value="Unassembled WGS sequence"/>
</dbReference>
<sequence length="903" mass="92012">MLSRMVAAAATGAVLTLVGSGSALAAPTAFVTDGNASVFPVDVATGVPGERIALTTGETQLVVASPDGKTIYTLGASPGLLSVIDAATRTVKSTITIGTVPAGLAITPDGTKLYVTRQFSRQLIPVDAATGATGPAITTGNGPRGIAITPDGTKVVVTNYSGSQVQIVSVATGAVLSTIPVPGNPQSVVITPDGKTAWAFAETNKQLVPIDLATATAGTPIVVGGTTPRTIALAPDGTSIYVSDWASGDLTPFDLATGAPRTPIVSLGATSVAFTPDGKTGYAPGGMSGKVFRFDVATGALGTPIELGNSPAYVAFSNVTPTEQGPPAPTYTLSHEYLSGTVGDPTNDRVTITVAQKTAAGGDVDASALRVEAVLSSNPAVAALSGVTVSGMGATRSVSITPAGGVGYADIALRVSGLGTETTTAIVNYAASGAAPTATSRSLIGSADASAAIDAGDGYMLVADDESNIIKLFKRDSSERRVKDWDFQTRVQAPREVDIEAATRVGDTIYWSGSLGNNKEGKLRPERAFVFTTVVSGSGASTELTFGNRYAGLRDDLIEWDQAHGNRFGFAAGAAEGKIPKILNGFNVEGLEFAPGSTSVAYVGFRAPLVPAVPGGKALVVPVLNFDQVASASAKATFGEPILWDLGGLSIRDIRKNALDQYLVLAGSYDAGGRYELWTWDGVSSHAPRKSPTPLPALDTTGEDPGAWEAIVDVPAPLRTGAPVQLLMDQGAADLYHDGQEAKSLNPEWSKGRSDWFSLELPTDITVGLSGTVPLTLGLSLGSGSASFGTFLPGVGRDYVAPLDATVTATAEASALTVYDPSSVVPGRLVNGTRALATPVAARAGTGAFAPVGSAAVTLGAWTEPVSNEPVALEFRQSIGAREGLSAGEYGKTLVFLLAQTTP</sequence>